<dbReference type="EMBL" id="PDNV01000001">
    <property type="protein sequence ID" value="PLC55485.1"/>
    <property type="molecule type" value="Genomic_DNA"/>
</dbReference>
<reference evidence="2 3" key="1">
    <citation type="submission" date="2017-10" db="EMBL/GenBank/DDBJ databases">
        <title>Two draft genome sequences of Pusillimonas sp. strains isolated from a nitrate- and radionuclide-contaminated groundwater in Russia.</title>
        <authorList>
            <person name="Grouzdev D.S."/>
            <person name="Tourova T.P."/>
            <person name="Goeva M.A."/>
            <person name="Babich T.L."/>
            <person name="Sokolova D.S."/>
            <person name="Abdullin R."/>
            <person name="Poltaraus A.B."/>
            <person name="Toshchakov S.V."/>
            <person name="Nazina T.N."/>
        </authorList>
    </citation>
    <scope>NUCLEOTIDE SEQUENCE [LARGE SCALE GENOMIC DNA]</scope>
    <source>
        <strain evidence="2 3">JR1/69-2-13</strain>
    </source>
</reference>
<sequence length="448" mass="50180">MGPTPLTPQSGQLFGYPLREHLKLNHPLIQLADLIDWDRVTAVCTKSFISGLGRPATSPRLIAGLLYLQHAFDLSDEDVVWGWVENPYWQVFTGETYLQTEVPIDPSSLTRWRQRLGEAGLEELLAATIAAGQRSGALRTSSLKTVIVDTTVSPKAVAHPTDSRLLERSREHLVKAAGECGLKLRQNYNRDAPRLAIQVGRYAHARQFKRMNKALRTLRSRVGRVWRDIDRQKEQVTGAARIKLDDLMARTKRILEQRAKDKNKLYALHAPEVECISKGKARTPYEFGVKVSITTTLKEGFVLGARSMPGNPYDGHTLPEALEQAAILADAPIHTAIVDKRYRGVEVPGIRVLRSGQRRGITKGLKAMIKRRSAIEPTIGHMKSEGKLGRNWLKGALGDAVHAILCGAGHNIRLLLRRLRRFYALIFTLLSWPSQNRYADEPALIQQN</sequence>
<evidence type="ECO:0000313" key="3">
    <source>
        <dbReference type="Proteomes" id="UP000234328"/>
    </source>
</evidence>
<dbReference type="InterPro" id="IPR008490">
    <property type="entry name" value="Transposase_InsH_N"/>
</dbReference>
<dbReference type="PANTHER" id="PTHR33803">
    <property type="entry name" value="IS1478 TRANSPOSASE"/>
    <property type="match status" value="1"/>
</dbReference>
<accession>A0A2N4UKI4</accession>
<gene>
    <name evidence="2" type="ORF">CR155_00020</name>
</gene>
<organism evidence="2 3">
    <name type="scientific">Pollutimonas nitritireducens</name>
    <dbReference type="NCBI Taxonomy" id="2045209"/>
    <lineage>
        <taxon>Bacteria</taxon>
        <taxon>Pseudomonadati</taxon>
        <taxon>Pseudomonadota</taxon>
        <taxon>Betaproteobacteria</taxon>
        <taxon>Burkholderiales</taxon>
        <taxon>Alcaligenaceae</taxon>
        <taxon>Pollutimonas</taxon>
    </lineage>
</organism>
<name>A0A2N4UKI4_9BURK</name>
<dbReference type="PANTHER" id="PTHR33803:SF3">
    <property type="entry name" value="BLL1974 PROTEIN"/>
    <property type="match status" value="1"/>
</dbReference>
<comment type="caution">
    <text evidence="2">The sequence shown here is derived from an EMBL/GenBank/DDBJ whole genome shotgun (WGS) entry which is preliminary data.</text>
</comment>
<dbReference type="InterPro" id="IPR047710">
    <property type="entry name" value="Transpos_IS5-like"/>
</dbReference>
<feature type="domain" description="Transposase InsH N-terminal" evidence="1">
    <location>
        <begin position="18"/>
        <end position="115"/>
    </location>
</feature>
<dbReference type="Pfam" id="PF05598">
    <property type="entry name" value="DUF772"/>
    <property type="match status" value="1"/>
</dbReference>
<dbReference type="NCBIfam" id="NF033578">
    <property type="entry name" value="transpos_IS5_1"/>
    <property type="match status" value="1"/>
</dbReference>
<proteinExistence type="predicted"/>
<evidence type="ECO:0000259" key="1">
    <source>
        <dbReference type="Pfam" id="PF05598"/>
    </source>
</evidence>
<dbReference type="OrthoDB" id="9762730at2"/>
<protein>
    <submittedName>
        <fullName evidence="2">IS5/IS1182 family transposase</fullName>
    </submittedName>
</protein>
<dbReference type="Proteomes" id="UP000234328">
    <property type="component" value="Unassembled WGS sequence"/>
</dbReference>
<keyword evidence="3" id="KW-1185">Reference proteome</keyword>
<evidence type="ECO:0000313" key="2">
    <source>
        <dbReference type="EMBL" id="PLC55485.1"/>
    </source>
</evidence>
<dbReference type="AlphaFoldDB" id="A0A2N4UKI4"/>
<dbReference type="RefSeq" id="WP_102067966.1">
    <property type="nucleotide sequence ID" value="NZ_PDNV01000001.1"/>
</dbReference>